<feature type="domain" description="LysM" evidence="3">
    <location>
        <begin position="60"/>
        <end position="104"/>
    </location>
</feature>
<dbReference type="InterPro" id="IPR018392">
    <property type="entry name" value="LysM"/>
</dbReference>
<dbReference type="Pfam" id="PF01476">
    <property type="entry name" value="LysM"/>
    <property type="match status" value="3"/>
</dbReference>
<dbReference type="CDD" id="cd00118">
    <property type="entry name" value="LysM"/>
    <property type="match status" value="3"/>
</dbReference>
<keyword evidence="5" id="KW-1185">Reference proteome</keyword>
<feature type="domain" description="LysM" evidence="3">
    <location>
        <begin position="123"/>
        <end position="167"/>
    </location>
</feature>
<dbReference type="PANTHER" id="PTHR33734">
    <property type="entry name" value="LYSM DOMAIN-CONTAINING GPI-ANCHORED PROTEIN 2"/>
    <property type="match status" value="1"/>
</dbReference>
<name>A0AAU0MJV8_9MICO</name>
<dbReference type="PROSITE" id="PS51782">
    <property type="entry name" value="LYSM"/>
    <property type="match status" value="3"/>
</dbReference>
<dbReference type="InterPro" id="IPR036779">
    <property type="entry name" value="LysM_dom_sf"/>
</dbReference>
<feature type="chain" id="PRO_5043647631" evidence="2">
    <location>
        <begin position="38"/>
        <end position="396"/>
    </location>
</feature>
<protein>
    <submittedName>
        <fullName evidence="4">LysM domain-containing protein</fullName>
    </submittedName>
</protein>
<dbReference type="KEGG" id="mliy:RYJ27_04400"/>
<evidence type="ECO:0000313" key="4">
    <source>
        <dbReference type="EMBL" id="WOQ70456.1"/>
    </source>
</evidence>
<feature type="region of interest" description="Disordered" evidence="1">
    <location>
        <begin position="170"/>
        <end position="195"/>
    </location>
</feature>
<feature type="compositionally biased region" description="Low complexity" evidence="1">
    <location>
        <begin position="184"/>
        <end position="195"/>
    </location>
</feature>
<evidence type="ECO:0000313" key="5">
    <source>
        <dbReference type="Proteomes" id="UP001329313"/>
    </source>
</evidence>
<proteinExistence type="predicted"/>
<evidence type="ECO:0000256" key="2">
    <source>
        <dbReference type="SAM" id="SignalP"/>
    </source>
</evidence>
<dbReference type="EMBL" id="CP137080">
    <property type="protein sequence ID" value="WOQ70456.1"/>
    <property type="molecule type" value="Genomic_DNA"/>
</dbReference>
<organism evidence="4 5">
    <name type="scientific">Microbacterium limosum</name>
    <dbReference type="NCBI Taxonomy" id="3079935"/>
    <lineage>
        <taxon>Bacteria</taxon>
        <taxon>Bacillati</taxon>
        <taxon>Actinomycetota</taxon>
        <taxon>Actinomycetes</taxon>
        <taxon>Micrococcales</taxon>
        <taxon>Microbacteriaceae</taxon>
        <taxon>Microbacterium</taxon>
    </lineage>
</organism>
<dbReference type="PANTHER" id="PTHR33734:SF22">
    <property type="entry name" value="MEMBRANE-BOUND LYTIC MUREIN TRANSGLYCOSYLASE D"/>
    <property type="match status" value="1"/>
</dbReference>
<sequence>MRHILRRGSSAQITRIGVPAAIVGTLTAALAATPAHASGAHADRSPAQTWRQVPASTAPDTYIVAPGDTVWGIAIRYGVRVADVLAWNGLTSGSVIHPGDTVVLRPPAAAAPAPAAPAPAPAATHTVSAGETLSAIAARHGIPLRALFDANGLGWHSVIHPGQQIALPGAAAAPAPAPAPAPAAPETAPQAPSPAAAVHTVSAGETLSGIAAAHGVSLQAVFDANGLGPGSIIYPGQQISLPGTVELAVATAPAPAPAEIADLDAEQTANARLIVQIGREIGVPDRGIAIALATAMVESWVRNLDWGDRDSLGLFQQRPSTGWGTEGEIRDAARSIRVFYGGAADPNGDRTRGLLDVAGWEQMGFAEAAQAVQVSAFPDRYGQWESRAYAWLAALG</sequence>
<dbReference type="SMART" id="SM00257">
    <property type="entry name" value="LysM"/>
    <property type="match status" value="3"/>
</dbReference>
<feature type="domain" description="LysM" evidence="3">
    <location>
        <begin position="197"/>
        <end position="241"/>
    </location>
</feature>
<evidence type="ECO:0000256" key="1">
    <source>
        <dbReference type="SAM" id="MobiDB-lite"/>
    </source>
</evidence>
<dbReference type="SUPFAM" id="SSF54106">
    <property type="entry name" value="LysM domain"/>
    <property type="match status" value="3"/>
</dbReference>
<keyword evidence="2" id="KW-0732">Signal</keyword>
<accession>A0AAU0MJV8</accession>
<reference evidence="4 5" key="1">
    <citation type="submission" date="2023-10" db="EMBL/GenBank/DDBJ databases">
        <title>Y20.</title>
        <authorList>
            <person name="Zhang G."/>
            <person name="Ding Y."/>
        </authorList>
    </citation>
    <scope>NUCLEOTIDE SEQUENCE [LARGE SCALE GENOMIC DNA]</scope>
    <source>
        <strain evidence="4 5">Y20</strain>
    </source>
</reference>
<gene>
    <name evidence="4" type="ORF">RYJ27_04400</name>
</gene>
<evidence type="ECO:0000259" key="3">
    <source>
        <dbReference type="PROSITE" id="PS51782"/>
    </source>
</evidence>
<dbReference type="Gene3D" id="3.10.350.10">
    <property type="entry name" value="LysM domain"/>
    <property type="match status" value="3"/>
</dbReference>
<dbReference type="AlphaFoldDB" id="A0AAU0MJV8"/>
<dbReference type="Proteomes" id="UP001329313">
    <property type="component" value="Chromosome"/>
</dbReference>
<feature type="signal peptide" evidence="2">
    <location>
        <begin position="1"/>
        <end position="37"/>
    </location>
</feature>